<dbReference type="InterPro" id="IPR016186">
    <property type="entry name" value="C-type_lectin-like/link_sf"/>
</dbReference>
<dbReference type="PROSITE" id="PS00010">
    <property type="entry name" value="ASX_HYDROXYL"/>
    <property type="match status" value="1"/>
</dbReference>
<dbReference type="PROSITE" id="PS51390">
    <property type="entry name" value="WAP"/>
    <property type="match status" value="1"/>
</dbReference>
<dbReference type="SMART" id="SM00032">
    <property type="entry name" value="CCP"/>
    <property type="match status" value="14"/>
</dbReference>
<feature type="region of interest" description="Disordered" evidence="10">
    <location>
        <begin position="1363"/>
        <end position="1388"/>
    </location>
</feature>
<dbReference type="InterPro" id="IPR001881">
    <property type="entry name" value="EGF-like_Ca-bd_dom"/>
</dbReference>
<evidence type="ECO:0000259" key="13">
    <source>
        <dbReference type="PROSITE" id="PS50041"/>
    </source>
</evidence>
<evidence type="ECO:0000256" key="4">
    <source>
        <dbReference type="ARBA" id="ARBA00022729"/>
    </source>
</evidence>
<evidence type="ECO:0000256" key="9">
    <source>
        <dbReference type="PROSITE-ProRule" id="PRU00302"/>
    </source>
</evidence>
<feature type="compositionally biased region" description="Polar residues" evidence="10">
    <location>
        <begin position="1602"/>
        <end position="1611"/>
    </location>
</feature>
<keyword evidence="7" id="KW-0325">Glycoprotein</keyword>
<feature type="domain" description="Sushi" evidence="14">
    <location>
        <begin position="1028"/>
        <end position="1089"/>
    </location>
</feature>
<dbReference type="InterPro" id="IPR000884">
    <property type="entry name" value="TSP1_rpt"/>
</dbReference>
<dbReference type="Pfam" id="PF00084">
    <property type="entry name" value="Sushi"/>
    <property type="match status" value="11"/>
</dbReference>
<keyword evidence="6 8" id="KW-1015">Disulfide bond</keyword>
<feature type="domain" description="EGF-like" evidence="12">
    <location>
        <begin position="930"/>
        <end position="963"/>
    </location>
</feature>
<feature type="domain" description="WAP" evidence="15">
    <location>
        <begin position="16"/>
        <end position="66"/>
    </location>
</feature>
<feature type="signal peptide" evidence="11">
    <location>
        <begin position="1"/>
        <end position="19"/>
    </location>
</feature>
<accession>A0A6F9DUA8</accession>
<dbReference type="PROSITE" id="PS50092">
    <property type="entry name" value="TSP1"/>
    <property type="match status" value="1"/>
</dbReference>
<dbReference type="SUPFAM" id="SSF49899">
    <property type="entry name" value="Concanavalin A-like lectins/glucanases"/>
    <property type="match status" value="1"/>
</dbReference>
<keyword evidence="4 11" id="KW-0732">Signal</keyword>
<dbReference type="Pfam" id="PF00090">
    <property type="entry name" value="TSP_1"/>
    <property type="match status" value="1"/>
</dbReference>
<feature type="disulfide bond" evidence="9">
    <location>
        <begin position="1416"/>
        <end position="1443"/>
    </location>
</feature>
<feature type="domain" description="Sushi" evidence="14">
    <location>
        <begin position="1446"/>
        <end position="1516"/>
    </location>
</feature>
<protein>
    <submittedName>
        <fullName evidence="16">Sushi, von Willebrand factor type A, EGF and pentraxin domain-containing protein 1-like</fullName>
    </submittedName>
</protein>
<dbReference type="PROSITE" id="PS50923">
    <property type="entry name" value="SUSHI"/>
    <property type="match status" value="12"/>
</dbReference>
<feature type="disulfide bond" evidence="9">
    <location>
        <begin position="641"/>
        <end position="668"/>
    </location>
</feature>
<dbReference type="Gene3D" id="2.10.70.10">
    <property type="entry name" value="Complement Module, domain 1"/>
    <property type="match status" value="13"/>
</dbReference>
<feature type="domain" description="Sushi" evidence="14">
    <location>
        <begin position="966"/>
        <end position="1027"/>
    </location>
</feature>
<sequence>MKVWCVLLVGTLLFHIVDSQRCPRFMDLVEEGRRCRKPCTTDVDCRGALKKCRCDDDCGLSCFNPKAECPALAGIPDGRVTYRGRTRKYNSRAQYVCNQGYSLRGEAFRSCRSDKKWSGTEAKCIKGCSYPGRKANAYPDTQEDAFSPGQSVNYICRQGHRGFGSAVVTCTVDFTWTDLNLFCGIISCPAPDEPANGRVIGNRYTFASRITFECNPGYTMMTQKSRRICTAEGTWDGRTPTCLIKRCNAPEEPAHGTVDSRGVDFTYRSRVKFNCNQGYKNIGSSLAVCNENATWEGTANCILNLECDFETYRTPTCGFTNLRNGWTRTPVRQTRLGRQGYIAVGRAYRDFHPTLTSPPVPRNNGKCFKFFYKLETAGAAMNVKIGDQIKREYRTRRAGWQAGELNVPRSVTEATVAFVVASGTVHLDDITVRNESCSDECQVRPCSNGGTCRDEVDSYTCFCRQDFTGRTCSTDLKCPDFPRSIDNGEVRITYPRESQGHHLPGTRVSYTCRDGYKITSTRYQTSVTYTCLTTKLWNANPRTISCVRKSCPPLRRIINGQMNPVFHEALHHPVGTVVTFTCSSGYRLTSTLPLRCRDSESWSRTQPSCRVIQCTSFRVTEGRLIPQQNAYAIGSTVSIECNNGFRLNGINSRSCSQRGDWVGEIPRCTAIPENPAPVNPGSPDNSAQPGSPVDRDRPGINWNDWEQWGSWGTCSSSCGPGTRKRTRRCPGSPHGMLMCRGENTEFKNCNSLSCSSTEAADVLYWGGKKYMFFDNKMNREQASRLCRQHGGMLAVLQERPEYLAIFRKLRDTNRLNDSNAYWLGLDKNSRDFHWNWVGEVKFVMEKWLRRIWTQKHWPTCVVMSTWKCGQTWHLKKEYWFPTNCWKQVSCQQLNNVLCEGSCGCLNGGSCTSDGSCHCPSKFVGDKCQIHANFCDSLPCLNGATCQVDSSCQCREGFYGARCENVYRCPQLSATLNGSIHYIGLRSSHREYGSRVEVNCNAGFKPNRKILTCLGMGQWSGELPRCTVQRCNELRIPTNGRIVYQGTLSERLNVGQRANVTCNPGYRTDTEELICESGGWSPSSSPTCNRYRCNELGNPSNGRIVYQGTLLEKLNLEQRANVRCNAGYRTETEMLICDPSGWSPSSSPTCNPRSCFFEDLRIAEGVVVRGYDKNSLPETLPSGSNITMECANSTHDFFGKSQLNCLRGLWDHDPESTSCHAPCTPLQTPAEGRFEFMDYANNSINRWKWGSRIKLSCNPGYKPSNRSDIVCQDGWSSEATCETRPCLLYGSDLHVGLKFVGFELEYYDEREFKVGASVQLECDNQSEELAEKFDRTVTCLPGGFWTADVRSYYCVASPAEPESTPNDIPITSTTPPTTTTTDLPLSDLGNCPSPRNNKNLIQYRVRSGQVRMYRFRCGPGFRIQGDKRVACLDNGEWEKPTPTCISKLCKIRPDDLSGGVGVAGFTNDQLQDQDFDPGTKAIFFCTGQNMEIIGETETICMQGGNWSHPISRTTCRAYSCKISPSELSNGVSVVEISMEGLQLKTFQPGTSATFQCADPNTEIFGENQIICMQGGNWNNPVNSTTCREPADQPDVSTMPPPSNSSQTARPPK</sequence>
<feature type="domain" description="Sushi" evidence="14">
    <location>
        <begin position="134"/>
        <end position="185"/>
    </location>
</feature>
<evidence type="ECO:0000256" key="10">
    <source>
        <dbReference type="SAM" id="MobiDB-lite"/>
    </source>
</evidence>
<evidence type="ECO:0000256" key="5">
    <source>
        <dbReference type="ARBA" id="ARBA00022737"/>
    </source>
</evidence>
<feature type="disulfide bond" evidence="9">
    <location>
        <begin position="156"/>
        <end position="183"/>
    </location>
</feature>
<feature type="disulfide bond" evidence="8">
    <location>
        <begin position="463"/>
        <end position="472"/>
    </location>
</feature>
<dbReference type="CDD" id="cd00033">
    <property type="entry name" value="CCP"/>
    <property type="match status" value="9"/>
</dbReference>
<dbReference type="PROSITE" id="PS01186">
    <property type="entry name" value="EGF_2"/>
    <property type="match status" value="1"/>
</dbReference>
<dbReference type="GO" id="GO:0005509">
    <property type="term" value="F:calcium ion binding"/>
    <property type="evidence" value="ECO:0007669"/>
    <property type="project" value="InterPro"/>
</dbReference>
<keyword evidence="2 8" id="KW-0245">EGF-like domain</keyword>
<dbReference type="SMART" id="SM00209">
    <property type="entry name" value="TSP1"/>
    <property type="match status" value="1"/>
</dbReference>
<evidence type="ECO:0000313" key="16">
    <source>
        <dbReference type="EMBL" id="CAB3266729.1"/>
    </source>
</evidence>
<evidence type="ECO:0000256" key="3">
    <source>
        <dbReference type="ARBA" id="ARBA00022659"/>
    </source>
</evidence>
<dbReference type="PROSITE" id="PS50026">
    <property type="entry name" value="EGF_3"/>
    <property type="match status" value="2"/>
</dbReference>
<feature type="domain" description="Sushi" evidence="14">
    <location>
        <begin position="549"/>
        <end position="611"/>
    </location>
</feature>
<dbReference type="GO" id="GO:0016020">
    <property type="term" value="C:membrane"/>
    <property type="evidence" value="ECO:0007669"/>
    <property type="project" value="InterPro"/>
</dbReference>
<dbReference type="SUPFAM" id="SSF57535">
    <property type="entry name" value="Complement control module/SCR domain"/>
    <property type="match status" value="13"/>
</dbReference>
<feature type="domain" description="EGF-like" evidence="12">
    <location>
        <begin position="438"/>
        <end position="473"/>
    </location>
</feature>
<feature type="domain" description="C-type lectin" evidence="13">
    <location>
        <begin position="765"/>
        <end position="899"/>
    </location>
</feature>
<dbReference type="InterPro" id="IPR000436">
    <property type="entry name" value="Sushi_SCR_CCP_dom"/>
</dbReference>
<feature type="domain" description="Sushi" evidence="14">
    <location>
        <begin position="245"/>
        <end position="303"/>
    </location>
</feature>
<evidence type="ECO:0000259" key="15">
    <source>
        <dbReference type="PROSITE" id="PS51390"/>
    </source>
</evidence>
<dbReference type="CDD" id="cd00054">
    <property type="entry name" value="EGF_CA"/>
    <property type="match status" value="2"/>
</dbReference>
<dbReference type="Gene3D" id="3.10.100.10">
    <property type="entry name" value="Mannose-Binding Protein A, subunit A"/>
    <property type="match status" value="1"/>
</dbReference>
<evidence type="ECO:0000256" key="11">
    <source>
        <dbReference type="SAM" id="SignalP"/>
    </source>
</evidence>
<dbReference type="InterPro" id="IPR000152">
    <property type="entry name" value="EGF-type_Asp/Asn_hydroxyl_site"/>
</dbReference>
<evidence type="ECO:0000256" key="2">
    <source>
        <dbReference type="ARBA" id="ARBA00022536"/>
    </source>
</evidence>
<feature type="disulfide bond" evidence="9">
    <location>
        <begin position="582"/>
        <end position="609"/>
    </location>
</feature>
<feature type="region of interest" description="Disordered" evidence="10">
    <location>
        <begin position="672"/>
        <end position="699"/>
    </location>
</feature>
<dbReference type="SMART" id="SM00181">
    <property type="entry name" value="EGF"/>
    <property type="match status" value="3"/>
</dbReference>
<comment type="caution">
    <text evidence="8">Lacks conserved residue(s) required for the propagation of feature annotation.</text>
</comment>
<dbReference type="InterPro" id="IPR016187">
    <property type="entry name" value="CTDL_fold"/>
</dbReference>
<dbReference type="FunFam" id="2.10.25.10:FF:000143">
    <property type="entry name" value="Protein crumbs 1"/>
    <property type="match status" value="1"/>
</dbReference>
<feature type="disulfide bond" evidence="9">
    <location>
        <begin position="97"/>
        <end position="124"/>
    </location>
</feature>
<dbReference type="SMART" id="SM00137">
    <property type="entry name" value="MAM"/>
    <property type="match status" value="1"/>
</dbReference>
<evidence type="ECO:0000259" key="14">
    <source>
        <dbReference type="PROSITE" id="PS50923"/>
    </source>
</evidence>
<dbReference type="Gene3D" id="2.20.100.10">
    <property type="entry name" value="Thrombospondin type-1 (TSP1) repeat"/>
    <property type="match status" value="1"/>
</dbReference>
<dbReference type="GO" id="GO:0030414">
    <property type="term" value="F:peptidase inhibitor activity"/>
    <property type="evidence" value="ECO:0007669"/>
    <property type="project" value="InterPro"/>
</dbReference>
<dbReference type="PROSITE" id="PS00022">
    <property type="entry name" value="EGF_1"/>
    <property type="match status" value="3"/>
</dbReference>
<dbReference type="SUPFAM" id="SSF82895">
    <property type="entry name" value="TSP-1 type 1 repeat"/>
    <property type="match status" value="1"/>
</dbReference>
<feature type="domain" description="Sushi" evidence="14">
    <location>
        <begin position="476"/>
        <end position="548"/>
    </location>
</feature>
<dbReference type="CDD" id="cd00037">
    <property type="entry name" value="CLECT"/>
    <property type="match status" value="1"/>
</dbReference>
<reference evidence="16" key="1">
    <citation type="submission" date="2020-04" db="EMBL/GenBank/DDBJ databases">
        <authorList>
            <person name="Neveu A P."/>
        </authorList>
    </citation>
    <scope>NUCLEOTIDE SEQUENCE</scope>
    <source>
        <tissue evidence="16">Whole embryo</tissue>
    </source>
</reference>
<dbReference type="SUPFAM" id="SSF56436">
    <property type="entry name" value="C-type lectin-like"/>
    <property type="match status" value="1"/>
</dbReference>
<dbReference type="InterPro" id="IPR008197">
    <property type="entry name" value="WAP_dom"/>
</dbReference>
<organism evidence="16">
    <name type="scientific">Phallusia mammillata</name>
    <dbReference type="NCBI Taxonomy" id="59560"/>
    <lineage>
        <taxon>Eukaryota</taxon>
        <taxon>Metazoa</taxon>
        <taxon>Chordata</taxon>
        <taxon>Tunicata</taxon>
        <taxon>Ascidiacea</taxon>
        <taxon>Phlebobranchia</taxon>
        <taxon>Ascidiidae</taxon>
        <taxon>Phallusia</taxon>
    </lineage>
</organism>
<feature type="compositionally biased region" description="Low complexity" evidence="10">
    <location>
        <begin position="1363"/>
        <end position="1387"/>
    </location>
</feature>
<evidence type="ECO:0000259" key="12">
    <source>
        <dbReference type="PROSITE" id="PS50026"/>
    </source>
</evidence>
<feature type="domain" description="Sushi" evidence="14">
    <location>
        <begin position="186"/>
        <end position="244"/>
    </location>
</feature>
<evidence type="ECO:0000256" key="1">
    <source>
        <dbReference type="ARBA" id="ARBA00009738"/>
    </source>
</evidence>
<dbReference type="Gene3D" id="2.10.25.10">
    <property type="entry name" value="Laminin"/>
    <property type="match status" value="2"/>
</dbReference>
<keyword evidence="3 9" id="KW-0768">Sushi</keyword>
<dbReference type="InterPro" id="IPR013320">
    <property type="entry name" value="ConA-like_dom_sf"/>
</dbReference>
<feature type="chain" id="PRO_5026110569" evidence="11">
    <location>
        <begin position="20"/>
        <end position="1611"/>
    </location>
</feature>
<dbReference type="InterPro" id="IPR000998">
    <property type="entry name" value="MAM_dom"/>
</dbReference>
<evidence type="ECO:0000256" key="6">
    <source>
        <dbReference type="ARBA" id="ARBA00023157"/>
    </source>
</evidence>
<gene>
    <name evidence="16" type="primary">Svep1-009</name>
</gene>
<dbReference type="GO" id="GO:0005576">
    <property type="term" value="C:extracellular region"/>
    <property type="evidence" value="ECO:0007669"/>
    <property type="project" value="InterPro"/>
</dbReference>
<dbReference type="PROSITE" id="PS50041">
    <property type="entry name" value="C_TYPE_LECTIN_2"/>
    <property type="match status" value="1"/>
</dbReference>
<feature type="region of interest" description="Disordered" evidence="10">
    <location>
        <begin position="1581"/>
        <end position="1611"/>
    </location>
</feature>
<dbReference type="EMBL" id="LR790867">
    <property type="protein sequence ID" value="CAB3266729.1"/>
    <property type="molecule type" value="mRNA"/>
</dbReference>
<feature type="domain" description="Sushi" evidence="14">
    <location>
        <begin position="1388"/>
        <end position="1445"/>
    </location>
</feature>
<comment type="similarity">
    <text evidence="1">Belongs to the nephronectin family.</text>
</comment>
<dbReference type="PANTHER" id="PTHR19325">
    <property type="entry name" value="COMPLEMENT COMPONENT-RELATED SUSHI DOMAIN-CONTAINING"/>
    <property type="match status" value="1"/>
</dbReference>
<dbReference type="PANTHER" id="PTHR19325:SF558">
    <property type="entry name" value="PROTEIN LEV-9"/>
    <property type="match status" value="1"/>
</dbReference>
<proteinExistence type="evidence at transcript level"/>
<feature type="domain" description="Sushi" evidence="14">
    <location>
        <begin position="612"/>
        <end position="670"/>
    </location>
</feature>
<dbReference type="SUPFAM" id="SSF57196">
    <property type="entry name" value="EGF/Laminin"/>
    <property type="match status" value="2"/>
</dbReference>
<dbReference type="InterPro" id="IPR050350">
    <property type="entry name" value="Compl-Cell_Adhes-Reg"/>
</dbReference>
<dbReference type="SMART" id="SM00179">
    <property type="entry name" value="EGF_CA"/>
    <property type="match status" value="2"/>
</dbReference>
<feature type="domain" description="Sushi" evidence="14">
    <location>
        <begin position="1517"/>
        <end position="1587"/>
    </location>
</feature>
<dbReference type="InterPro" id="IPR000742">
    <property type="entry name" value="EGF"/>
</dbReference>
<evidence type="ECO:0000256" key="7">
    <source>
        <dbReference type="ARBA" id="ARBA00023180"/>
    </source>
</evidence>
<dbReference type="InterPro" id="IPR036383">
    <property type="entry name" value="TSP1_rpt_sf"/>
</dbReference>
<evidence type="ECO:0000256" key="8">
    <source>
        <dbReference type="PROSITE-ProRule" id="PRU00076"/>
    </source>
</evidence>
<keyword evidence="5" id="KW-0677">Repeat</keyword>
<feature type="domain" description="Sushi" evidence="14">
    <location>
        <begin position="67"/>
        <end position="126"/>
    </location>
</feature>
<name>A0A6F9DUA8_9ASCI</name>
<dbReference type="InterPro" id="IPR001304">
    <property type="entry name" value="C-type_lectin-like"/>
</dbReference>
<dbReference type="InterPro" id="IPR035976">
    <property type="entry name" value="Sushi/SCR/CCP_sf"/>
</dbReference>
<feature type="disulfide bond" evidence="8">
    <location>
        <begin position="953"/>
        <end position="962"/>
    </location>
</feature>
<dbReference type="Pfam" id="PF00008">
    <property type="entry name" value="EGF"/>
    <property type="match status" value="2"/>
</dbReference>